<keyword evidence="1" id="KW-0732">Signal</keyword>
<protein>
    <submittedName>
        <fullName evidence="2">DUF2490 domain-containing protein</fullName>
    </submittedName>
</protein>
<accession>A0ABR7TGZ0</accession>
<reference evidence="2 3" key="1">
    <citation type="submission" date="2020-09" db="EMBL/GenBank/DDBJ databases">
        <title>Genome sequences of type strains of Chitinophaga qingshengii and Chitinophaga varians.</title>
        <authorList>
            <person name="Kittiwongwattana C."/>
        </authorList>
    </citation>
    <scope>NUCLEOTIDE SEQUENCE [LARGE SCALE GENOMIC DNA]</scope>
    <source>
        <strain evidence="2 3">JCM 30026</strain>
    </source>
</reference>
<dbReference type="Pfam" id="PF10677">
    <property type="entry name" value="DUF2490"/>
    <property type="match status" value="1"/>
</dbReference>
<dbReference type="Proteomes" id="UP000659124">
    <property type="component" value="Unassembled WGS sequence"/>
</dbReference>
<name>A0ABR7TGZ0_9BACT</name>
<dbReference type="EMBL" id="JACVFC010000001">
    <property type="protein sequence ID" value="MBC9929752.1"/>
    <property type="molecule type" value="Genomic_DNA"/>
</dbReference>
<organism evidence="2 3">
    <name type="scientific">Chitinophaga qingshengii</name>
    <dbReference type="NCBI Taxonomy" id="1569794"/>
    <lineage>
        <taxon>Bacteria</taxon>
        <taxon>Pseudomonadati</taxon>
        <taxon>Bacteroidota</taxon>
        <taxon>Chitinophagia</taxon>
        <taxon>Chitinophagales</taxon>
        <taxon>Chitinophagaceae</taxon>
        <taxon>Chitinophaga</taxon>
    </lineage>
</organism>
<dbReference type="InterPro" id="IPR019619">
    <property type="entry name" value="DUF2490"/>
</dbReference>
<evidence type="ECO:0000313" key="2">
    <source>
        <dbReference type="EMBL" id="MBC9929752.1"/>
    </source>
</evidence>
<evidence type="ECO:0000313" key="3">
    <source>
        <dbReference type="Proteomes" id="UP000659124"/>
    </source>
</evidence>
<sequence>MPRFKRWLIIAIWIAFPSTLTAQNHHNAWLRGTLGVPLSEKLKTDIEFQHRRQNGFQNMNMLDQNLMFSIRPWIHYQYRSNLKFSASPFSYFSHYRIIQDKADNEVTANSEVRVSIAEELQHKISRHIYLLNRNALEYRIFNSPQPNITRFRTRFGGQYELTGHVKLALFDEFFINLAGTSAGHIPDHNRTGFNIEYNVSPQLKFDLGYIYLVRFSVPTAAGNIRSHENNIFLHLTYQLKNNK</sequence>
<dbReference type="RefSeq" id="WP_188088833.1">
    <property type="nucleotide sequence ID" value="NZ_JACVFC010000001.1"/>
</dbReference>
<feature type="chain" id="PRO_5046192007" evidence="1">
    <location>
        <begin position="23"/>
        <end position="243"/>
    </location>
</feature>
<keyword evidence="3" id="KW-1185">Reference proteome</keyword>
<evidence type="ECO:0000256" key="1">
    <source>
        <dbReference type="SAM" id="SignalP"/>
    </source>
</evidence>
<gene>
    <name evidence="2" type="ORF">ICL07_05150</name>
</gene>
<proteinExistence type="predicted"/>
<comment type="caution">
    <text evidence="2">The sequence shown here is derived from an EMBL/GenBank/DDBJ whole genome shotgun (WGS) entry which is preliminary data.</text>
</comment>
<feature type="signal peptide" evidence="1">
    <location>
        <begin position="1"/>
        <end position="22"/>
    </location>
</feature>